<keyword evidence="1" id="KW-1133">Transmembrane helix</keyword>
<accession>A0A6P8K6Q3</accession>
<proteinExistence type="predicted"/>
<gene>
    <name evidence="3" type="primary">LOC117139969</name>
</gene>
<organism evidence="2 3">
    <name type="scientific">Drosophila mauritiana</name>
    <name type="common">Fruit fly</name>
    <dbReference type="NCBI Taxonomy" id="7226"/>
    <lineage>
        <taxon>Eukaryota</taxon>
        <taxon>Metazoa</taxon>
        <taxon>Ecdysozoa</taxon>
        <taxon>Arthropoda</taxon>
        <taxon>Hexapoda</taxon>
        <taxon>Insecta</taxon>
        <taxon>Pterygota</taxon>
        <taxon>Neoptera</taxon>
        <taxon>Endopterygota</taxon>
        <taxon>Diptera</taxon>
        <taxon>Brachycera</taxon>
        <taxon>Muscomorpha</taxon>
        <taxon>Ephydroidea</taxon>
        <taxon>Drosophilidae</taxon>
        <taxon>Drosophila</taxon>
        <taxon>Sophophora</taxon>
    </lineage>
</organism>
<evidence type="ECO:0000313" key="3">
    <source>
        <dbReference type="RefSeq" id="XP_033158561.1"/>
    </source>
</evidence>
<feature type="transmembrane region" description="Helical" evidence="1">
    <location>
        <begin position="37"/>
        <end position="63"/>
    </location>
</feature>
<dbReference type="GeneID" id="117139969"/>
<protein>
    <submittedName>
        <fullName evidence="3">Uncharacterized protein LOC117139969</fullName>
    </submittedName>
</protein>
<keyword evidence="1" id="KW-0812">Transmembrane</keyword>
<keyword evidence="1" id="KW-0472">Membrane</keyword>
<dbReference type="AlphaFoldDB" id="A0A6P8K6Q3"/>
<sequence>MYEIQHPVIINNNYNVVDILHPENIEFDGPSAARKMIIGSFSMFVIFSYLQLFYILVAIYLALHHAHH</sequence>
<dbReference type="RefSeq" id="XP_033158561.1">
    <property type="nucleotide sequence ID" value="XM_033302670.1"/>
</dbReference>
<evidence type="ECO:0000313" key="2">
    <source>
        <dbReference type="Proteomes" id="UP000515162"/>
    </source>
</evidence>
<name>A0A6P8K6Q3_DROMA</name>
<keyword evidence="2" id="KW-1185">Reference proteome</keyword>
<evidence type="ECO:0000256" key="1">
    <source>
        <dbReference type="SAM" id="Phobius"/>
    </source>
</evidence>
<dbReference type="Proteomes" id="UP000515162">
    <property type="component" value="Chromosome 3L"/>
</dbReference>
<reference evidence="3" key="1">
    <citation type="submission" date="2025-08" db="UniProtKB">
        <authorList>
            <consortium name="RefSeq"/>
        </authorList>
    </citation>
    <scope>IDENTIFICATION</scope>
    <source>
        <strain evidence="3">Mau12</strain>
        <tissue evidence="3">Whole Body</tissue>
    </source>
</reference>